<dbReference type="SUPFAM" id="SSF54523">
    <property type="entry name" value="Pili subunits"/>
    <property type="match status" value="1"/>
</dbReference>
<dbReference type="InterPro" id="IPR012902">
    <property type="entry name" value="N_methyl_site"/>
</dbReference>
<dbReference type="GO" id="GO:0043683">
    <property type="term" value="P:type IV pilus assembly"/>
    <property type="evidence" value="ECO:0007669"/>
    <property type="project" value="InterPro"/>
</dbReference>
<dbReference type="InterPro" id="IPR000983">
    <property type="entry name" value="Bac_GSPG_pilin"/>
</dbReference>
<keyword evidence="2" id="KW-0472">Membrane</keyword>
<evidence type="ECO:0000256" key="2">
    <source>
        <dbReference type="SAM" id="Phobius"/>
    </source>
</evidence>
<dbReference type="Gene3D" id="3.30.700.10">
    <property type="entry name" value="Glycoprotein, Type 4 Pilin"/>
    <property type="match status" value="1"/>
</dbReference>
<accession>A0A0F4Q1U8</accession>
<dbReference type="AlphaFoldDB" id="A0A0F4Q1U8"/>
<name>A0A0F4Q1U8_9GAMM</name>
<dbReference type="InterPro" id="IPR045584">
    <property type="entry name" value="Pilin-like"/>
</dbReference>
<keyword evidence="1" id="KW-0488">Methylation</keyword>
<dbReference type="NCBIfam" id="TIGR02532">
    <property type="entry name" value="IV_pilin_GFxxxE"/>
    <property type="match status" value="1"/>
</dbReference>
<dbReference type="GO" id="GO:0015628">
    <property type="term" value="P:protein secretion by the type II secretion system"/>
    <property type="evidence" value="ECO:0007669"/>
    <property type="project" value="InterPro"/>
</dbReference>
<dbReference type="InterPro" id="IPR031982">
    <property type="entry name" value="PilE-like"/>
</dbReference>
<dbReference type="PATRIC" id="fig|151081.8.peg.265"/>
<keyword evidence="4" id="KW-1185">Reference proteome</keyword>
<dbReference type="GO" id="GO:0015627">
    <property type="term" value="C:type II protein secretion system complex"/>
    <property type="evidence" value="ECO:0007669"/>
    <property type="project" value="InterPro"/>
</dbReference>
<dbReference type="Proteomes" id="UP000033664">
    <property type="component" value="Unassembled WGS sequence"/>
</dbReference>
<comment type="caution">
    <text evidence="3">The sequence shown here is derived from an EMBL/GenBank/DDBJ whole genome shotgun (WGS) entry which is preliminary data.</text>
</comment>
<dbReference type="PANTHER" id="PTHR30093">
    <property type="entry name" value="GENERAL SECRETION PATHWAY PROTEIN G"/>
    <property type="match status" value="1"/>
</dbReference>
<sequence length="146" mass="15651">MRSKSVKHSAGQGFTLIEVMIVVAIVGILVAVAYPSYAEHVRKAARAEAMSAVLETANRLEQFYVDNRVYTSDLTGVGVNTLTESDYYSISIALQDSAQAFIVTAEPYSGPALKDSDCGGFTVTDTGRRGVTVSSVSSRIDECWGN</sequence>
<dbReference type="PANTHER" id="PTHR30093:SF47">
    <property type="entry name" value="TYPE IV PILUS NON-CORE MINOR PILIN PILE"/>
    <property type="match status" value="1"/>
</dbReference>
<keyword evidence="2" id="KW-1133">Transmembrane helix</keyword>
<evidence type="ECO:0000313" key="4">
    <source>
        <dbReference type="Proteomes" id="UP000033664"/>
    </source>
</evidence>
<proteinExistence type="predicted"/>
<dbReference type="PRINTS" id="PR00813">
    <property type="entry name" value="BCTERIALGSPG"/>
</dbReference>
<dbReference type="EMBL" id="JXXZ01000004">
    <property type="protein sequence ID" value="KJZ01299.1"/>
    <property type="molecule type" value="Genomic_DNA"/>
</dbReference>
<dbReference type="Pfam" id="PF07963">
    <property type="entry name" value="N_methyl"/>
    <property type="match status" value="1"/>
</dbReference>
<dbReference type="Pfam" id="PF16732">
    <property type="entry name" value="ComP_DUS"/>
    <property type="match status" value="1"/>
</dbReference>
<evidence type="ECO:0000256" key="1">
    <source>
        <dbReference type="ARBA" id="ARBA00022481"/>
    </source>
</evidence>
<gene>
    <name evidence="3" type="ORF">TW72_04275</name>
</gene>
<feature type="transmembrane region" description="Helical" evidence="2">
    <location>
        <begin position="12"/>
        <end position="34"/>
    </location>
</feature>
<organism evidence="3 4">
    <name type="scientific">Pseudoalteromonas ruthenica</name>
    <dbReference type="NCBI Taxonomy" id="151081"/>
    <lineage>
        <taxon>Bacteria</taxon>
        <taxon>Pseudomonadati</taxon>
        <taxon>Pseudomonadota</taxon>
        <taxon>Gammaproteobacteria</taxon>
        <taxon>Alteromonadales</taxon>
        <taxon>Pseudoalteromonadaceae</taxon>
        <taxon>Pseudoalteromonas</taxon>
    </lineage>
</organism>
<keyword evidence="2" id="KW-0812">Transmembrane</keyword>
<reference evidence="3 4" key="1">
    <citation type="journal article" date="2015" name="BMC Genomics">
        <title>Genome mining reveals unlocked bioactive potential of marine Gram-negative bacteria.</title>
        <authorList>
            <person name="Machado H."/>
            <person name="Sonnenschein E.C."/>
            <person name="Melchiorsen J."/>
            <person name="Gram L."/>
        </authorList>
    </citation>
    <scope>NUCLEOTIDE SEQUENCE [LARGE SCALE GENOMIC DNA]</scope>
    <source>
        <strain evidence="3 4">S3137</strain>
    </source>
</reference>
<protein>
    <submittedName>
        <fullName evidence="3">Uncharacterized protein</fullName>
    </submittedName>
</protein>
<dbReference type="PROSITE" id="PS00409">
    <property type="entry name" value="PROKAR_NTER_METHYL"/>
    <property type="match status" value="1"/>
</dbReference>
<evidence type="ECO:0000313" key="3">
    <source>
        <dbReference type="EMBL" id="KJZ01299.1"/>
    </source>
</evidence>